<reference evidence="1 2" key="1">
    <citation type="journal article" date="2011" name="Stand. Genomic Sci.">
        <title>Complete genome sequence of the acetate-degrading sulfate reducer Desulfobacca acetoxidans type strain (ASRB2).</title>
        <authorList>
            <person name="Goker M."/>
            <person name="Teshima H."/>
            <person name="Lapidus A."/>
            <person name="Nolan M."/>
            <person name="Lucas S."/>
            <person name="Hammon N."/>
            <person name="Deshpande S."/>
            <person name="Cheng J.F."/>
            <person name="Tapia R."/>
            <person name="Han C."/>
            <person name="Goodwin L."/>
            <person name="Pitluck S."/>
            <person name="Huntemann M."/>
            <person name="Liolios K."/>
            <person name="Ivanova N."/>
            <person name="Pagani I."/>
            <person name="Mavromatis K."/>
            <person name="Ovchinikova G."/>
            <person name="Pati A."/>
            <person name="Chen A."/>
            <person name="Palaniappan K."/>
            <person name="Land M."/>
            <person name="Hauser L."/>
            <person name="Brambilla E.M."/>
            <person name="Rohde M."/>
            <person name="Spring S."/>
            <person name="Detter J.C."/>
            <person name="Woyke T."/>
            <person name="Bristow J."/>
            <person name="Eisen J.A."/>
            <person name="Markowitz V."/>
            <person name="Hugenholtz P."/>
            <person name="Kyrpides N.C."/>
            <person name="Klenk H.P."/>
        </authorList>
    </citation>
    <scope>NUCLEOTIDE SEQUENCE [LARGE SCALE GENOMIC DNA]</scope>
    <source>
        <strain evidence="2">ATCC 700848 / DSM 11109 / ASRB2</strain>
    </source>
</reference>
<evidence type="ECO:0000313" key="1">
    <source>
        <dbReference type="EMBL" id="AEB09659.1"/>
    </source>
</evidence>
<reference evidence="2" key="2">
    <citation type="submission" date="2011-03" db="EMBL/GenBank/DDBJ databases">
        <title>The complete genome of Desulfobacca acetoxidans DSM 11109.</title>
        <authorList>
            <consortium name="US DOE Joint Genome Institute (JGI-PGF)"/>
            <person name="Lucas S."/>
            <person name="Copeland A."/>
            <person name="Lapidus A."/>
            <person name="Bruce D."/>
            <person name="Goodwin L."/>
            <person name="Pitluck S."/>
            <person name="Peters L."/>
            <person name="Kyrpides N."/>
            <person name="Mavromatis K."/>
            <person name="Ivanova N."/>
            <person name="Ovchinnikova G."/>
            <person name="Teshima H."/>
            <person name="Detter J.C."/>
            <person name="Han C."/>
            <person name="Land M."/>
            <person name="Hauser L."/>
            <person name="Markowitz V."/>
            <person name="Cheng J.-F."/>
            <person name="Hugenholtz P."/>
            <person name="Woyke T."/>
            <person name="Wu D."/>
            <person name="Spring S."/>
            <person name="Schueler E."/>
            <person name="Brambilla E."/>
            <person name="Klenk H.-P."/>
            <person name="Eisen J.A."/>
        </authorList>
    </citation>
    <scope>NUCLEOTIDE SEQUENCE [LARGE SCALE GENOMIC DNA]</scope>
    <source>
        <strain evidence="2">ATCC 700848 / DSM 11109 / ASRB2</strain>
    </source>
</reference>
<dbReference type="SUPFAM" id="SSF51126">
    <property type="entry name" value="Pectin lyase-like"/>
    <property type="match status" value="1"/>
</dbReference>
<organism evidence="1 2">
    <name type="scientific">Desulfobacca acetoxidans (strain ATCC 700848 / DSM 11109 / ASRB2)</name>
    <dbReference type="NCBI Taxonomy" id="880072"/>
    <lineage>
        <taxon>Bacteria</taxon>
        <taxon>Pseudomonadati</taxon>
        <taxon>Thermodesulfobacteriota</taxon>
        <taxon>Desulfobaccia</taxon>
        <taxon>Desulfobaccales</taxon>
        <taxon>Desulfobaccaceae</taxon>
        <taxon>Desulfobacca</taxon>
    </lineage>
</organism>
<dbReference type="KEGG" id="dao:Desac_1819"/>
<accession>F2NI33</accession>
<dbReference type="InterPro" id="IPR006626">
    <property type="entry name" value="PbH1"/>
</dbReference>
<dbReference type="InterPro" id="IPR012334">
    <property type="entry name" value="Pectin_lyas_fold"/>
</dbReference>
<dbReference type="OrthoDB" id="134981at2"/>
<name>F2NI33_DESAR</name>
<dbReference type="STRING" id="880072.Desac_1819"/>
<dbReference type="InterPro" id="IPR011050">
    <property type="entry name" value="Pectin_lyase_fold/virulence"/>
</dbReference>
<protein>
    <submittedName>
        <fullName evidence="1">Uncharacterized protein</fullName>
    </submittedName>
</protein>
<dbReference type="HOGENOM" id="CLU_257094_0_0_7"/>
<dbReference type="Proteomes" id="UP000000483">
    <property type="component" value="Chromosome"/>
</dbReference>
<proteinExistence type="predicted"/>
<keyword evidence="2" id="KW-1185">Reference proteome</keyword>
<dbReference type="eggNOG" id="COG4447">
    <property type="taxonomic scope" value="Bacteria"/>
</dbReference>
<gene>
    <name evidence="1" type="ordered locus">Desac_1819</name>
</gene>
<dbReference type="RefSeq" id="WP_013706768.1">
    <property type="nucleotide sequence ID" value="NC_015388.1"/>
</dbReference>
<dbReference type="SMART" id="SM00710">
    <property type="entry name" value="PbH1"/>
    <property type="match status" value="7"/>
</dbReference>
<dbReference type="Gene3D" id="2.160.20.10">
    <property type="entry name" value="Single-stranded right-handed beta-helix, Pectin lyase-like"/>
    <property type="match status" value="1"/>
</dbReference>
<evidence type="ECO:0000313" key="2">
    <source>
        <dbReference type="Proteomes" id="UP000000483"/>
    </source>
</evidence>
<sequence>MGTKDASRSMFDPKKHYTGTWTLQGRLITDFDENDGRSIALEEGRRTRLDIIGAYGSPDDGFRVKNVRSVGGFLEFDLLAGSLYLGGLRLEQEDNQTYNTQRDNLQVTRIPAGGQGRRDLVFLEAYEAPVTAVEDGELLDPAVGVETSARNRRFQRIHVLTNVSAGTCDQAWQLLEKEMKDHKWGVIGQDCRQMVNTRLTVGFTEEGVDDDLCEPPREGGYQYAENQAIRVQLVEGGHKLTWGFDNAAPLYRVSLSADRRKVTLITPPRDRYSTPIVGQVVEILPWGALLANGEKTAGLSGYLTRLTAVDPSDETANAAITLTLANPVPNGFDRWKNRPDASQLAENGIFYYMQIWNRGGDITSPPAIPYTFGTPLVLGTTGLEITLTGDEAMVDDYWIIAARPETPTRVYPWQLESGAAPEGVPRFLAPLALIHWKQNGSIDVTDCRPPFRPLTVREGCCTYCVGDGKNSDGDYNDLDMALEQLGGQGGKICLLPGIHRADVNLVGRRNLTISGCGCCSKLIPKTLNDSPVIKINDCSRIGLGNFEIISVNGSGIAAEQVAGLQIEDMKILAGKIGIDVEDSQDLIIRRTVIRMLDKEGGDVGIYAQGERLAIEECDIQVIPGGKLPEIWTGEDKTPSVNPTDPCLDPSDFYDNLAFLVYYVNWSWSVDTFYLPIDNPYQTLGGIQIGSGAEIVTIHRNTIIGGAGNGITLGSDIADVNLAEFEPPPGGAEEFPEVTLKQDYEIISGKVLLDNEAIGDLTLTFDDGKGFVLPLKVDASGTFYGKLPAGVYSVGIVDSQFGVREIEPLGEGNYGTGLYYIYLEAREERAPRGGEDLLAFIHDVTIDYNRIVNMGFSGIGAPRFTTADIAALSEFSFAMRGKANLQLLYLVYIATGTITGFVVDLTIYRNTITRCLQNVPLTKVDQFAIERALGGISLALCDGVNIEENMIQDCGRDAATPVCGVFLSFSIDVTIRENHILNNGQDRRAEQAIKEYGAVSETEESELPGSISEKRGSYNRYRVTNASGYLAANIPDIDYGRGPRAAILLPICLSANVFAGGAAQEAVASLNAQGLTGAAQGRHAARIDGNYVIHPFGKSLFVGAAGPLSITDNQLISDRALPRSLDALAGGLSGRVAAGFVLGPLDLFASNVMVVDICPGAYLVEQLMLRGLKAESMEAAAQVQPVQIPFGYPDGNILFAGNQIKQGDAGDRPTIVTIATMDDVNFVDNQIDVLNATGIVTTSIILGATARAANNRLKEPPLLALKANLAGMIAEGRVSRFSLLQIGMLAGGMINNQGQYCFKLFGITDRCFESANFGLNTNTMNCGETVIETIPTIYVQILEWLLIASARFALALSKLG</sequence>
<dbReference type="EMBL" id="CP002629">
    <property type="protein sequence ID" value="AEB09659.1"/>
    <property type="molecule type" value="Genomic_DNA"/>
</dbReference>